<dbReference type="InterPro" id="IPR002347">
    <property type="entry name" value="SDR_fam"/>
</dbReference>
<dbReference type="Proteomes" id="UP001595533">
    <property type="component" value="Unassembled WGS sequence"/>
</dbReference>
<dbReference type="RefSeq" id="WP_077409474.1">
    <property type="nucleotide sequence ID" value="NZ_JBHRTS010000001.1"/>
</dbReference>
<dbReference type="SUPFAM" id="SSF51735">
    <property type="entry name" value="NAD(P)-binding Rossmann-fold domains"/>
    <property type="match status" value="1"/>
</dbReference>
<evidence type="ECO:0000313" key="3">
    <source>
        <dbReference type="EMBL" id="MFC3192798.1"/>
    </source>
</evidence>
<organism evidence="3 4">
    <name type="scientific">Marinicella sediminis</name>
    <dbReference type="NCBI Taxonomy" id="1792834"/>
    <lineage>
        <taxon>Bacteria</taxon>
        <taxon>Pseudomonadati</taxon>
        <taxon>Pseudomonadota</taxon>
        <taxon>Gammaproteobacteria</taxon>
        <taxon>Lysobacterales</taxon>
        <taxon>Marinicellaceae</taxon>
        <taxon>Marinicella</taxon>
    </lineage>
</organism>
<comment type="similarity">
    <text evidence="1">Belongs to the short-chain dehydrogenases/reductases (SDR) family.</text>
</comment>
<dbReference type="PANTHER" id="PTHR42901:SF1">
    <property type="entry name" value="ALCOHOL DEHYDROGENASE"/>
    <property type="match status" value="1"/>
</dbReference>
<name>A0ABV7J3U4_9GAMM</name>
<protein>
    <submittedName>
        <fullName evidence="3">SDR family NAD(P)-dependent oxidoreductase</fullName>
    </submittedName>
</protein>
<keyword evidence="2" id="KW-0560">Oxidoreductase</keyword>
<dbReference type="InterPro" id="IPR020904">
    <property type="entry name" value="Sc_DH/Rdtase_CS"/>
</dbReference>
<dbReference type="PRINTS" id="PR00081">
    <property type="entry name" value="GDHRDH"/>
</dbReference>
<dbReference type="PROSITE" id="PS00061">
    <property type="entry name" value="ADH_SHORT"/>
    <property type="match status" value="1"/>
</dbReference>
<evidence type="ECO:0000256" key="2">
    <source>
        <dbReference type="ARBA" id="ARBA00023002"/>
    </source>
</evidence>
<dbReference type="PANTHER" id="PTHR42901">
    <property type="entry name" value="ALCOHOL DEHYDROGENASE"/>
    <property type="match status" value="1"/>
</dbReference>
<comment type="caution">
    <text evidence="3">The sequence shown here is derived from an EMBL/GenBank/DDBJ whole genome shotgun (WGS) entry which is preliminary data.</text>
</comment>
<dbReference type="InterPro" id="IPR036291">
    <property type="entry name" value="NAD(P)-bd_dom_sf"/>
</dbReference>
<accession>A0ABV7J3U4</accession>
<dbReference type="Pfam" id="PF00106">
    <property type="entry name" value="adh_short"/>
    <property type="match status" value="1"/>
</dbReference>
<evidence type="ECO:0000313" key="4">
    <source>
        <dbReference type="Proteomes" id="UP001595533"/>
    </source>
</evidence>
<gene>
    <name evidence="3" type="ORF">ACFODZ_00965</name>
</gene>
<keyword evidence="4" id="KW-1185">Reference proteome</keyword>
<evidence type="ECO:0000256" key="1">
    <source>
        <dbReference type="ARBA" id="ARBA00006484"/>
    </source>
</evidence>
<dbReference type="EMBL" id="JBHRTS010000001">
    <property type="protein sequence ID" value="MFC3192798.1"/>
    <property type="molecule type" value="Genomic_DNA"/>
</dbReference>
<sequence length="231" mass="25410">MAKYPELASKTIFLTGACGGLGSALALRLSQQNVNLIISDKNPRGLDKLCDELIKRDLPEPVIYPMNLIGATPSDYMDLAKVIKKHFGQLDGLIHTAAEFGSLTPFLLYEASRWLKEMQVNVNSPIFLTQALLPLLLKSKGTVLFTSDNQEMLGKAYWGQYGVGKAAIEQFARILGQECENQGVTVQTITPPPMHTQLRAKAWPAEDAGRLAKPLDVADTYLRALANRPED</sequence>
<reference evidence="4" key="1">
    <citation type="journal article" date="2019" name="Int. J. Syst. Evol. Microbiol.">
        <title>The Global Catalogue of Microorganisms (GCM) 10K type strain sequencing project: providing services to taxonomists for standard genome sequencing and annotation.</title>
        <authorList>
            <consortium name="The Broad Institute Genomics Platform"/>
            <consortium name="The Broad Institute Genome Sequencing Center for Infectious Disease"/>
            <person name="Wu L."/>
            <person name="Ma J."/>
        </authorList>
    </citation>
    <scope>NUCLEOTIDE SEQUENCE [LARGE SCALE GENOMIC DNA]</scope>
    <source>
        <strain evidence="4">KCTC 42953</strain>
    </source>
</reference>
<dbReference type="Gene3D" id="3.40.50.720">
    <property type="entry name" value="NAD(P)-binding Rossmann-like Domain"/>
    <property type="match status" value="1"/>
</dbReference>
<proteinExistence type="inferred from homology"/>